<dbReference type="GO" id="GO:0006412">
    <property type="term" value="P:translation"/>
    <property type="evidence" value="ECO:0007669"/>
    <property type="project" value="UniProtKB-KW"/>
</dbReference>
<dbReference type="Proteomes" id="UP001216801">
    <property type="component" value="Unassembled WGS sequence"/>
</dbReference>
<accession>A0AAJ1KEE8</accession>
<dbReference type="InterPro" id="IPR027417">
    <property type="entry name" value="P-loop_NTPase"/>
</dbReference>
<dbReference type="InterPro" id="IPR000795">
    <property type="entry name" value="T_Tr_GTP-bd_dom"/>
</dbReference>
<feature type="domain" description="Tr-type G" evidence="4">
    <location>
        <begin position="1"/>
        <end position="68"/>
    </location>
</feature>
<dbReference type="PANTHER" id="PTHR43261:SF1">
    <property type="entry name" value="RIBOSOME-RELEASING FACTOR 2, MITOCHONDRIAL"/>
    <property type="match status" value="1"/>
</dbReference>
<dbReference type="PANTHER" id="PTHR43261">
    <property type="entry name" value="TRANSLATION ELONGATION FACTOR G-RELATED"/>
    <property type="match status" value="1"/>
</dbReference>
<evidence type="ECO:0000259" key="4">
    <source>
        <dbReference type="PROSITE" id="PS51722"/>
    </source>
</evidence>
<dbReference type="Gene3D" id="3.40.50.300">
    <property type="entry name" value="P-loop containing nucleotide triphosphate hydrolases"/>
    <property type="match status" value="1"/>
</dbReference>
<dbReference type="Pfam" id="PF00009">
    <property type="entry name" value="GTP_EFTU"/>
    <property type="match status" value="1"/>
</dbReference>
<keyword evidence="1" id="KW-0547">Nucleotide-binding</keyword>
<keyword evidence="2" id="KW-0648">Protein biosynthesis</keyword>
<keyword evidence="3" id="KW-0342">GTP-binding</keyword>
<evidence type="ECO:0000256" key="2">
    <source>
        <dbReference type="ARBA" id="ARBA00022917"/>
    </source>
</evidence>
<dbReference type="GO" id="GO:0032790">
    <property type="term" value="P:ribosome disassembly"/>
    <property type="evidence" value="ECO:0007669"/>
    <property type="project" value="TreeGrafter"/>
</dbReference>
<proteinExistence type="predicted"/>
<dbReference type="GO" id="GO:0005525">
    <property type="term" value="F:GTP binding"/>
    <property type="evidence" value="ECO:0007669"/>
    <property type="project" value="UniProtKB-KW"/>
</dbReference>
<dbReference type="PRINTS" id="PR00315">
    <property type="entry name" value="ELONGATNFCT"/>
</dbReference>
<evidence type="ECO:0000256" key="1">
    <source>
        <dbReference type="ARBA" id="ARBA00022741"/>
    </source>
</evidence>
<dbReference type="AlphaFoldDB" id="A0AAJ1KEE8"/>
<evidence type="ECO:0000256" key="3">
    <source>
        <dbReference type="ARBA" id="ARBA00023134"/>
    </source>
</evidence>
<evidence type="ECO:0000313" key="5">
    <source>
        <dbReference type="EMBL" id="MDG0954925.1"/>
    </source>
</evidence>
<protein>
    <submittedName>
        <fullName evidence="5">GTP-binding protein</fullName>
    </submittedName>
</protein>
<dbReference type="GO" id="GO:0003924">
    <property type="term" value="F:GTPase activity"/>
    <property type="evidence" value="ECO:0007669"/>
    <property type="project" value="InterPro"/>
</dbReference>
<dbReference type="PROSITE" id="PS51722">
    <property type="entry name" value="G_TR_2"/>
    <property type="match status" value="1"/>
</dbReference>
<evidence type="ECO:0000313" key="6">
    <source>
        <dbReference type="Proteomes" id="UP001216801"/>
    </source>
</evidence>
<dbReference type="EMBL" id="JARPRR010000018">
    <property type="protein sequence ID" value="MDG0954925.1"/>
    <property type="molecule type" value="Genomic_DNA"/>
</dbReference>
<reference evidence="5" key="1">
    <citation type="submission" date="2023-03" db="EMBL/GenBank/DDBJ databases">
        <title>Genetic diversity of Bacillus cereus sensu lato isolates from Slovenia.</title>
        <authorList>
            <person name="Abdelli M."/>
        </authorList>
    </citation>
    <scope>NUCLEOTIDE SEQUENCE</scope>
    <source>
        <strain evidence="5">SIBC39</strain>
    </source>
</reference>
<gene>
    <name evidence="5" type="ORF">P6U19_20260</name>
</gene>
<sequence length="68" mass="7427">MELERQSGITIKASVVSFCINELIVNVIDTPGHTDFIAQLEPSFRVLDSAILVISALEGVQAQIKILM</sequence>
<comment type="caution">
    <text evidence="5">The sequence shown here is derived from an EMBL/GenBank/DDBJ whole genome shotgun (WGS) entry which is preliminary data.</text>
</comment>
<organism evidence="5 6">
    <name type="scientific">Bacillus paranthracis</name>
    <dbReference type="NCBI Taxonomy" id="2026186"/>
    <lineage>
        <taxon>Bacteria</taxon>
        <taxon>Bacillati</taxon>
        <taxon>Bacillota</taxon>
        <taxon>Bacilli</taxon>
        <taxon>Bacillales</taxon>
        <taxon>Bacillaceae</taxon>
        <taxon>Bacillus</taxon>
        <taxon>Bacillus cereus group</taxon>
    </lineage>
</organism>
<dbReference type="SUPFAM" id="SSF52540">
    <property type="entry name" value="P-loop containing nucleoside triphosphate hydrolases"/>
    <property type="match status" value="1"/>
</dbReference>
<name>A0AAJ1KEE8_9BACI</name>